<dbReference type="SMART" id="SM00220">
    <property type="entry name" value="S_TKc"/>
    <property type="match status" value="1"/>
</dbReference>
<dbReference type="Gene3D" id="1.10.510.10">
    <property type="entry name" value="Transferase(Phosphotransferase) domain 1"/>
    <property type="match status" value="1"/>
</dbReference>
<dbReference type="SUPFAM" id="SSF56112">
    <property type="entry name" value="Protein kinase-like (PK-like)"/>
    <property type="match status" value="1"/>
</dbReference>
<evidence type="ECO:0000259" key="5">
    <source>
        <dbReference type="PROSITE" id="PS50011"/>
    </source>
</evidence>
<dbReference type="FunFam" id="1.10.510.10:FF:000571">
    <property type="entry name" value="Maternal embryonic leucine zipper kinase"/>
    <property type="match status" value="1"/>
</dbReference>
<dbReference type="KEGG" id="clu:CLUG_01344"/>
<feature type="compositionally biased region" description="Polar residues" evidence="4">
    <location>
        <begin position="581"/>
        <end position="599"/>
    </location>
</feature>
<feature type="region of interest" description="Disordered" evidence="4">
    <location>
        <begin position="566"/>
        <end position="599"/>
    </location>
</feature>
<dbReference type="OMA" id="MKECNHP"/>
<evidence type="ECO:0000256" key="1">
    <source>
        <dbReference type="ARBA" id="ARBA00022741"/>
    </source>
</evidence>
<feature type="region of interest" description="Disordered" evidence="4">
    <location>
        <begin position="534"/>
        <end position="554"/>
    </location>
</feature>
<dbReference type="Pfam" id="PF00069">
    <property type="entry name" value="Pkinase"/>
    <property type="match status" value="1"/>
</dbReference>
<dbReference type="Proteomes" id="UP000007703">
    <property type="component" value="Unassembled WGS sequence"/>
</dbReference>
<dbReference type="InterPro" id="IPR008271">
    <property type="entry name" value="Ser/Thr_kinase_AS"/>
</dbReference>
<feature type="region of interest" description="Disordered" evidence="4">
    <location>
        <begin position="627"/>
        <end position="654"/>
    </location>
</feature>
<dbReference type="STRING" id="306902.C4XZG2"/>
<feature type="compositionally biased region" description="Low complexity" evidence="4">
    <location>
        <begin position="450"/>
        <end position="469"/>
    </location>
</feature>
<sequence length="755" mass="85132">MDIQTLTVELDPASKRKVVNNRFKLLETIGQGQFGKVMLAEDISPDRTEDYVAIKTINRVDKTKLITRTYMSHTLKIKREIQIMKECNHPNVVKLYQVIDDMKFDKILLVLEYCQLGEIEWKKYNHYHEKYFKDPNKSITLNKILRDVTNGLEYLHSYKHIIHRDLKPSNLLISRDRTIKISDFGVSLILENNANDDKELGKTMGTPAFFAPELCQFVNKRLSMFNEKDLLKSSIDARIDIWSLGVILYCLFFHQLPFEGFNEFGLFKNIVNGELKFPNTQKGSHVEEQDLKELDLLKNLIRKLLSKDPRHRPTIKEIKEDPFTVFDLSPKEIEDFKNFNRDIINSQSPLQAEAWASDNKLTSKIKHFFVGKAESTMTPVPPSSLPITVNMKPNQEEPPNLMDLGRVDDLLDSYLDDSSSLGSIEDDSEPEVLDTNHLLSSLSEKTSQAESESTIKNSTSSNSNSSKLSRGSIPPPLNLVSSSFHSPTKSAHTTPLRTSPARNTPTANAVTIGAGSPSSLKSIFSPSRRFFSRAKKNAEQKAGPATINALSSPYERGSLSNYTDLVPPPLFGRDKRHSGGESIQSCDSIDNGSRKNSISSIHSNPFSRITSSSSSLNLHAYLTDDSHSRSSMERSFGRNSVERSSVERNPERNSMEYSLANEIELVSDSESEEANRTLTMESVSRSAWVKRGLAEATKQPCKKYTTQIRLDLSSRFRNGEASSSVSVASQWGKCNTSECVTKQERKRFSETNVND</sequence>
<feature type="binding site" evidence="3">
    <location>
        <position position="55"/>
    </location>
    <ligand>
        <name>ATP</name>
        <dbReference type="ChEBI" id="CHEBI:30616"/>
    </ligand>
</feature>
<feature type="region of interest" description="Disordered" evidence="4">
    <location>
        <begin position="442"/>
        <end position="520"/>
    </location>
</feature>
<dbReference type="GO" id="GO:0004674">
    <property type="term" value="F:protein serine/threonine kinase activity"/>
    <property type="evidence" value="ECO:0007669"/>
    <property type="project" value="InterPro"/>
</dbReference>
<dbReference type="InterPro" id="IPR017441">
    <property type="entry name" value="Protein_kinase_ATP_BS"/>
</dbReference>
<dbReference type="InterPro" id="IPR045269">
    <property type="entry name" value="Atg1-like"/>
</dbReference>
<name>C4XZG2_CLAL4</name>
<keyword evidence="1 3" id="KW-0547">Nucleotide-binding</keyword>
<proteinExistence type="predicted"/>
<dbReference type="PANTHER" id="PTHR24348">
    <property type="entry name" value="SERINE/THREONINE-PROTEIN KINASE UNC-51-RELATED"/>
    <property type="match status" value="1"/>
</dbReference>
<feature type="domain" description="Protein kinase" evidence="5">
    <location>
        <begin position="23"/>
        <end position="324"/>
    </location>
</feature>
<feature type="compositionally biased region" description="Polar residues" evidence="4">
    <location>
        <begin position="479"/>
        <end position="509"/>
    </location>
</feature>
<dbReference type="PROSITE" id="PS50011">
    <property type="entry name" value="PROTEIN_KINASE_DOM"/>
    <property type="match status" value="1"/>
</dbReference>
<accession>C4XZG2</accession>
<dbReference type="GO" id="GO:0010506">
    <property type="term" value="P:regulation of autophagy"/>
    <property type="evidence" value="ECO:0007669"/>
    <property type="project" value="InterPro"/>
</dbReference>
<dbReference type="GO" id="GO:0005524">
    <property type="term" value="F:ATP binding"/>
    <property type="evidence" value="ECO:0007669"/>
    <property type="project" value="UniProtKB-UniRule"/>
</dbReference>
<dbReference type="CDD" id="cd14008">
    <property type="entry name" value="STKc_LKB1_CaMKK"/>
    <property type="match status" value="1"/>
</dbReference>
<dbReference type="VEuPathDB" id="FungiDB:CLUG_01344"/>
<dbReference type="FunCoup" id="C4XZG2">
    <property type="interactions" value="230"/>
</dbReference>
<feature type="region of interest" description="Disordered" evidence="4">
    <location>
        <begin position="375"/>
        <end position="404"/>
    </location>
</feature>
<evidence type="ECO:0000256" key="3">
    <source>
        <dbReference type="PROSITE-ProRule" id="PRU10141"/>
    </source>
</evidence>
<dbReference type="PROSITE" id="PS00107">
    <property type="entry name" value="PROTEIN_KINASE_ATP"/>
    <property type="match status" value="1"/>
</dbReference>
<evidence type="ECO:0000256" key="2">
    <source>
        <dbReference type="ARBA" id="ARBA00022840"/>
    </source>
</evidence>
<evidence type="ECO:0000313" key="7">
    <source>
        <dbReference type="Proteomes" id="UP000007703"/>
    </source>
</evidence>
<dbReference type="InterPro" id="IPR000719">
    <property type="entry name" value="Prot_kinase_dom"/>
</dbReference>
<keyword evidence="2 3" id="KW-0067">ATP-binding</keyword>
<dbReference type="InterPro" id="IPR011009">
    <property type="entry name" value="Kinase-like_dom_sf"/>
</dbReference>
<dbReference type="GO" id="GO:0005737">
    <property type="term" value="C:cytoplasm"/>
    <property type="evidence" value="ECO:0007669"/>
    <property type="project" value="TreeGrafter"/>
</dbReference>
<dbReference type="GeneID" id="8499496"/>
<protein>
    <recommendedName>
        <fullName evidence="5">Protein kinase domain-containing protein</fullName>
    </recommendedName>
</protein>
<evidence type="ECO:0000256" key="4">
    <source>
        <dbReference type="SAM" id="MobiDB-lite"/>
    </source>
</evidence>
<dbReference type="GO" id="GO:0030447">
    <property type="term" value="P:filamentous growth"/>
    <property type="evidence" value="ECO:0007669"/>
    <property type="project" value="UniProtKB-ARBA"/>
</dbReference>
<evidence type="ECO:0000313" key="6">
    <source>
        <dbReference type="EMBL" id="EEQ37221.1"/>
    </source>
</evidence>
<reference evidence="6 7" key="1">
    <citation type="journal article" date="2009" name="Nature">
        <title>Evolution of pathogenicity and sexual reproduction in eight Candida genomes.</title>
        <authorList>
            <person name="Butler G."/>
            <person name="Rasmussen M.D."/>
            <person name="Lin M.F."/>
            <person name="Santos M.A."/>
            <person name="Sakthikumar S."/>
            <person name="Munro C.A."/>
            <person name="Rheinbay E."/>
            <person name="Grabherr M."/>
            <person name="Forche A."/>
            <person name="Reedy J.L."/>
            <person name="Agrafioti I."/>
            <person name="Arnaud M.B."/>
            <person name="Bates S."/>
            <person name="Brown A.J."/>
            <person name="Brunke S."/>
            <person name="Costanzo M.C."/>
            <person name="Fitzpatrick D.A."/>
            <person name="de Groot P.W."/>
            <person name="Harris D."/>
            <person name="Hoyer L.L."/>
            <person name="Hube B."/>
            <person name="Klis F.M."/>
            <person name="Kodira C."/>
            <person name="Lennard N."/>
            <person name="Logue M.E."/>
            <person name="Martin R."/>
            <person name="Neiman A.M."/>
            <person name="Nikolaou E."/>
            <person name="Quail M.A."/>
            <person name="Quinn J."/>
            <person name="Santos M.C."/>
            <person name="Schmitzberger F.F."/>
            <person name="Sherlock G."/>
            <person name="Shah P."/>
            <person name="Silverstein K.A."/>
            <person name="Skrzypek M.S."/>
            <person name="Soll D."/>
            <person name="Staggs R."/>
            <person name="Stansfield I."/>
            <person name="Stumpf M.P."/>
            <person name="Sudbery P.E."/>
            <person name="Srikantha T."/>
            <person name="Zeng Q."/>
            <person name="Berman J."/>
            <person name="Berriman M."/>
            <person name="Heitman J."/>
            <person name="Gow N.A."/>
            <person name="Lorenz M.C."/>
            <person name="Birren B.W."/>
            <person name="Kellis M."/>
            <person name="Cuomo C.A."/>
        </authorList>
    </citation>
    <scope>NUCLEOTIDE SEQUENCE [LARGE SCALE GENOMIC DNA]</scope>
    <source>
        <strain evidence="6 7">ATCC 42720</strain>
    </source>
</reference>
<dbReference type="OrthoDB" id="68483at2759"/>
<dbReference type="PROSITE" id="PS00108">
    <property type="entry name" value="PROTEIN_KINASE_ST"/>
    <property type="match status" value="1"/>
</dbReference>
<dbReference type="AlphaFoldDB" id="C4XZG2"/>
<gene>
    <name evidence="6" type="ORF">CLUG_01344</name>
</gene>
<dbReference type="InParanoid" id="C4XZG2"/>
<organism evidence="6 7">
    <name type="scientific">Clavispora lusitaniae (strain ATCC 42720)</name>
    <name type="common">Yeast</name>
    <name type="synonym">Candida lusitaniae</name>
    <dbReference type="NCBI Taxonomy" id="306902"/>
    <lineage>
        <taxon>Eukaryota</taxon>
        <taxon>Fungi</taxon>
        <taxon>Dikarya</taxon>
        <taxon>Ascomycota</taxon>
        <taxon>Saccharomycotina</taxon>
        <taxon>Pichiomycetes</taxon>
        <taxon>Metschnikowiaceae</taxon>
        <taxon>Clavispora</taxon>
    </lineage>
</organism>
<dbReference type="HOGENOM" id="CLU_015561_0_0_1"/>
<dbReference type="EMBL" id="CH408077">
    <property type="protein sequence ID" value="EEQ37221.1"/>
    <property type="molecule type" value="Genomic_DNA"/>
</dbReference>